<evidence type="ECO:0000256" key="4">
    <source>
        <dbReference type="ARBA" id="ARBA00022927"/>
    </source>
</evidence>
<dbReference type="InterPro" id="IPR033961">
    <property type="entry name" value="Exo84"/>
</dbReference>
<reference evidence="7 8" key="1">
    <citation type="submission" date="2024-11" db="EMBL/GenBank/DDBJ databases">
        <title>Adaptive evolution of stress response genes in parasites aligns with host niche diversity.</title>
        <authorList>
            <person name="Hahn C."/>
            <person name="Resl P."/>
        </authorList>
    </citation>
    <scope>NUCLEOTIDE SEQUENCE [LARGE SCALE GENOMIC DNA]</scope>
    <source>
        <strain evidence="7">EGGRZ-B1_66</strain>
        <tissue evidence="7">Body</tissue>
    </source>
</reference>
<dbReference type="Pfam" id="PF08700">
    <property type="entry name" value="VPS51_Exo84_N"/>
    <property type="match status" value="1"/>
</dbReference>
<protein>
    <submittedName>
        <fullName evidence="7">Exocyst complex component 8</fullName>
    </submittedName>
</protein>
<comment type="similarity">
    <text evidence="1">Belongs to the EXO84 family.</text>
</comment>
<dbReference type="InterPro" id="IPR032403">
    <property type="entry name" value="Exo84_C"/>
</dbReference>
<keyword evidence="8" id="KW-1185">Reference proteome</keyword>
<sequence>MQEDKHANFKRMLSSNKFNPEAYVKEIAKTDDPDDIFVKLQDLTAISEETASCMKKSIFKNYDSYIQAGRAASSLELIMHEINNKVNDMQRLIKLISDVPLIRANQLVDGADGQQAVSKILEEVNGVSASDFSNNTSLLGIFFVYEIDEKSRSFFDRYKLYLCSDCLLLASIENREDRALISKVMLTNLDKVSLTDANAQDFTNYPPFTICLLQNMQTRYLKFENAPQKIDCLSRFQLAHRELMRQQEEGANHLFSEVDVPDTDDWNMNIPDDVKVACVGAIKLTLPKVGDLIEYKSTPVNSYLTLKEQTTVYAKDKPKLDSAIVNDAWVYEAPEDLDVALAERDFEKATALIEKVRERLKEMHLKNAEMFDMNRRKSKPQNMALDKAKNRERKRLQLAQRIDEKATQMANVLQQEIIFSSDRHGASRIVRKYVLYLKRLERKNFATQLFLVYRSMVLQHALGKGLRLEGNQLAHLNRMSIAFSRNLIETVVEFNIIIGGIPDQYPNKAKLISLAPGEALPDPNIREAILQSPSSSQIRGAKLSSWILEQAEAFADQLRLILMDSRSISFFIMCRAMERIHAHLHKVEDLIGMSFVSTVDHKLFDTWCHAIEEQVRIIREASEHRMNSEPWVPISFINEIALQKYCSDLLELGLDNLDRYLPEPGFTVSIGQFARAICNFSHCVKKLGCPRILPVALQHLILILSGEVERLKGLLKDEKFAEKRAFIATNIGFLIRLVIPAAIAPLQIRSSELVELLEDLNNLYKQFKKTT</sequence>
<evidence type="ECO:0000256" key="1">
    <source>
        <dbReference type="ARBA" id="ARBA00007210"/>
    </source>
</evidence>
<dbReference type="Gene3D" id="1.20.58.1210">
    <property type="entry name" value="Exo84p, N-terminal helical domain"/>
    <property type="match status" value="1"/>
</dbReference>
<evidence type="ECO:0000256" key="3">
    <source>
        <dbReference type="ARBA" id="ARBA00022483"/>
    </source>
</evidence>
<dbReference type="PANTHER" id="PTHR21426">
    <property type="entry name" value="EXOCYST COMPLEX COMPONENT 8"/>
    <property type="match status" value="1"/>
</dbReference>
<proteinExistence type="inferred from homology"/>
<dbReference type="SUPFAM" id="SSF74788">
    <property type="entry name" value="Cullin repeat-like"/>
    <property type="match status" value="1"/>
</dbReference>
<comment type="caution">
    <text evidence="7">The sequence shown here is derived from an EMBL/GenBank/DDBJ whole genome shotgun (WGS) entry which is preliminary data.</text>
</comment>
<dbReference type="AlphaFoldDB" id="A0ABD2Q7L3"/>
<keyword evidence="3" id="KW-0268">Exocytosis</keyword>
<evidence type="ECO:0000259" key="6">
    <source>
        <dbReference type="Pfam" id="PF16528"/>
    </source>
</evidence>
<dbReference type="InterPro" id="IPR042561">
    <property type="entry name" value="Exo84_C_1"/>
</dbReference>
<evidence type="ECO:0000313" key="7">
    <source>
        <dbReference type="EMBL" id="KAL3315560.1"/>
    </source>
</evidence>
<keyword evidence="2" id="KW-0813">Transport</keyword>
<dbReference type="Pfam" id="PF16528">
    <property type="entry name" value="Exo84_C"/>
    <property type="match status" value="1"/>
</dbReference>
<feature type="domain" description="Exocyst component Exo84 C-terminal" evidence="6">
    <location>
        <begin position="329"/>
        <end position="495"/>
    </location>
</feature>
<gene>
    <name evidence="7" type="primary">EXOC8</name>
    <name evidence="7" type="ORF">Ciccas_005809</name>
</gene>
<feature type="coiled-coil region" evidence="5">
    <location>
        <begin position="339"/>
        <end position="366"/>
    </location>
</feature>
<evidence type="ECO:0000313" key="8">
    <source>
        <dbReference type="Proteomes" id="UP001626550"/>
    </source>
</evidence>
<accession>A0ABD2Q7L3</accession>
<evidence type="ECO:0000256" key="2">
    <source>
        <dbReference type="ARBA" id="ARBA00022448"/>
    </source>
</evidence>
<keyword evidence="4" id="KW-0653">Protein transport</keyword>
<name>A0ABD2Q7L3_9PLAT</name>
<dbReference type="GO" id="GO:0006887">
    <property type="term" value="P:exocytosis"/>
    <property type="evidence" value="ECO:0007669"/>
    <property type="project" value="UniProtKB-KW"/>
</dbReference>
<dbReference type="PANTHER" id="PTHR21426:SF12">
    <property type="entry name" value="EXOCYST COMPLEX COMPONENT 8"/>
    <property type="match status" value="1"/>
</dbReference>
<dbReference type="InterPro" id="IPR016159">
    <property type="entry name" value="Cullin_repeat-like_dom_sf"/>
</dbReference>
<keyword evidence="5" id="KW-0175">Coiled coil</keyword>
<dbReference type="EMBL" id="JBJKFK010000722">
    <property type="protein sequence ID" value="KAL3315560.1"/>
    <property type="molecule type" value="Genomic_DNA"/>
</dbReference>
<evidence type="ECO:0000256" key="5">
    <source>
        <dbReference type="SAM" id="Coils"/>
    </source>
</evidence>
<organism evidence="7 8">
    <name type="scientific">Cichlidogyrus casuarinus</name>
    <dbReference type="NCBI Taxonomy" id="1844966"/>
    <lineage>
        <taxon>Eukaryota</taxon>
        <taxon>Metazoa</taxon>
        <taxon>Spiralia</taxon>
        <taxon>Lophotrochozoa</taxon>
        <taxon>Platyhelminthes</taxon>
        <taxon>Monogenea</taxon>
        <taxon>Monopisthocotylea</taxon>
        <taxon>Dactylogyridea</taxon>
        <taxon>Ancyrocephalidae</taxon>
        <taxon>Cichlidogyrus</taxon>
    </lineage>
</organism>
<dbReference type="Proteomes" id="UP001626550">
    <property type="component" value="Unassembled WGS sequence"/>
</dbReference>
<dbReference type="GO" id="GO:0015031">
    <property type="term" value="P:protein transport"/>
    <property type="evidence" value="ECO:0007669"/>
    <property type="project" value="UniProtKB-KW"/>
</dbReference>